<gene>
    <name evidence="2" type="ORF">HDU87_008561</name>
</gene>
<evidence type="ECO:0000313" key="2">
    <source>
        <dbReference type="EMBL" id="KAJ3182397.1"/>
    </source>
</evidence>
<dbReference type="EMBL" id="JADGJQ010000009">
    <property type="protein sequence ID" value="KAJ3182397.1"/>
    <property type="molecule type" value="Genomic_DNA"/>
</dbReference>
<organism evidence="2 3">
    <name type="scientific">Geranomyces variabilis</name>
    <dbReference type="NCBI Taxonomy" id="109894"/>
    <lineage>
        <taxon>Eukaryota</taxon>
        <taxon>Fungi</taxon>
        <taxon>Fungi incertae sedis</taxon>
        <taxon>Chytridiomycota</taxon>
        <taxon>Chytridiomycota incertae sedis</taxon>
        <taxon>Chytridiomycetes</taxon>
        <taxon>Spizellomycetales</taxon>
        <taxon>Powellomycetaceae</taxon>
        <taxon>Geranomyces</taxon>
    </lineage>
</organism>
<evidence type="ECO:0000313" key="3">
    <source>
        <dbReference type="Proteomes" id="UP001212152"/>
    </source>
</evidence>
<accession>A0AAD5TTS1</accession>
<feature type="compositionally biased region" description="Acidic residues" evidence="1">
    <location>
        <begin position="41"/>
        <end position="63"/>
    </location>
</feature>
<keyword evidence="3" id="KW-1185">Reference proteome</keyword>
<sequence length="172" mass="19058">MSTTRTLAKASNWLWGEPFADVGNDSDGSASDDGRGGVFNLDEDIDNREDDNADEEEQEEEPIELVGETSEVIEYFRKLKALANADSLVTQQAARHLVLLARNWSIWDERTPVHKDFEKAPAGAAFESSKIMPYLAADQIADATVHVTLREIGKAVRSCEEKRACDASENQD</sequence>
<protein>
    <submittedName>
        <fullName evidence="2">Uncharacterized protein</fullName>
    </submittedName>
</protein>
<feature type="compositionally biased region" description="Low complexity" evidence="1">
    <location>
        <begin position="21"/>
        <end position="31"/>
    </location>
</feature>
<proteinExistence type="predicted"/>
<reference evidence="2" key="1">
    <citation type="submission" date="2020-05" db="EMBL/GenBank/DDBJ databases">
        <title>Phylogenomic resolution of chytrid fungi.</title>
        <authorList>
            <person name="Stajich J.E."/>
            <person name="Amses K."/>
            <person name="Simmons R."/>
            <person name="Seto K."/>
            <person name="Myers J."/>
            <person name="Bonds A."/>
            <person name="Quandt C.A."/>
            <person name="Barry K."/>
            <person name="Liu P."/>
            <person name="Grigoriev I."/>
            <person name="Longcore J.E."/>
            <person name="James T.Y."/>
        </authorList>
    </citation>
    <scope>NUCLEOTIDE SEQUENCE</scope>
    <source>
        <strain evidence="2">JEL0379</strain>
    </source>
</reference>
<dbReference type="AlphaFoldDB" id="A0AAD5TTS1"/>
<feature type="region of interest" description="Disordered" evidence="1">
    <location>
        <begin position="17"/>
        <end position="63"/>
    </location>
</feature>
<name>A0AAD5TTS1_9FUNG</name>
<evidence type="ECO:0000256" key="1">
    <source>
        <dbReference type="SAM" id="MobiDB-lite"/>
    </source>
</evidence>
<comment type="caution">
    <text evidence="2">The sequence shown here is derived from an EMBL/GenBank/DDBJ whole genome shotgun (WGS) entry which is preliminary data.</text>
</comment>
<dbReference type="Proteomes" id="UP001212152">
    <property type="component" value="Unassembled WGS sequence"/>
</dbReference>